<sequence>MPFEEAHWQKGWITLDRSSDHLTLFCDYSLSNVRSPRSFLLFLSFEPQITVLSSPPSSFTPSVL</sequence>
<reference evidence="1 2" key="1">
    <citation type="journal article" date="2021" name="Commun. Biol.">
        <title>The genome of Shorea leprosula (Dipterocarpaceae) highlights the ecological relevance of drought in aseasonal tropical rainforests.</title>
        <authorList>
            <person name="Ng K.K.S."/>
            <person name="Kobayashi M.J."/>
            <person name="Fawcett J.A."/>
            <person name="Hatakeyama M."/>
            <person name="Paape T."/>
            <person name="Ng C.H."/>
            <person name="Ang C.C."/>
            <person name="Tnah L.H."/>
            <person name="Lee C.T."/>
            <person name="Nishiyama T."/>
            <person name="Sese J."/>
            <person name="O'Brien M.J."/>
            <person name="Copetti D."/>
            <person name="Mohd Noor M.I."/>
            <person name="Ong R.C."/>
            <person name="Putra M."/>
            <person name="Sireger I.Z."/>
            <person name="Indrioko S."/>
            <person name="Kosugi Y."/>
            <person name="Izuno A."/>
            <person name="Isagi Y."/>
            <person name="Lee S.L."/>
            <person name="Shimizu K.K."/>
        </authorList>
    </citation>
    <scope>NUCLEOTIDE SEQUENCE [LARGE SCALE GENOMIC DNA]</scope>
    <source>
        <strain evidence="1">214</strain>
    </source>
</reference>
<evidence type="ECO:0000313" key="1">
    <source>
        <dbReference type="EMBL" id="GKV42324.1"/>
    </source>
</evidence>
<name>A0AAV5LZV5_9ROSI</name>
<accession>A0AAV5LZV5</accession>
<comment type="caution">
    <text evidence="1">The sequence shown here is derived from an EMBL/GenBank/DDBJ whole genome shotgun (WGS) entry which is preliminary data.</text>
</comment>
<organism evidence="1 2">
    <name type="scientific">Rubroshorea leprosula</name>
    <dbReference type="NCBI Taxonomy" id="152421"/>
    <lineage>
        <taxon>Eukaryota</taxon>
        <taxon>Viridiplantae</taxon>
        <taxon>Streptophyta</taxon>
        <taxon>Embryophyta</taxon>
        <taxon>Tracheophyta</taxon>
        <taxon>Spermatophyta</taxon>
        <taxon>Magnoliopsida</taxon>
        <taxon>eudicotyledons</taxon>
        <taxon>Gunneridae</taxon>
        <taxon>Pentapetalae</taxon>
        <taxon>rosids</taxon>
        <taxon>malvids</taxon>
        <taxon>Malvales</taxon>
        <taxon>Dipterocarpaceae</taxon>
        <taxon>Rubroshorea</taxon>
    </lineage>
</organism>
<keyword evidence="2" id="KW-1185">Reference proteome</keyword>
<dbReference type="Proteomes" id="UP001054252">
    <property type="component" value="Unassembled WGS sequence"/>
</dbReference>
<dbReference type="AlphaFoldDB" id="A0AAV5LZV5"/>
<dbReference type="EMBL" id="BPVZ01000157">
    <property type="protein sequence ID" value="GKV42324.1"/>
    <property type="molecule type" value="Genomic_DNA"/>
</dbReference>
<proteinExistence type="predicted"/>
<evidence type="ECO:0000313" key="2">
    <source>
        <dbReference type="Proteomes" id="UP001054252"/>
    </source>
</evidence>
<gene>
    <name evidence="1" type="ORF">SLEP1_g49735</name>
</gene>
<protein>
    <submittedName>
        <fullName evidence="1">Uncharacterized protein</fullName>
    </submittedName>
</protein>